<feature type="region of interest" description="Disordered" evidence="2">
    <location>
        <begin position="832"/>
        <end position="857"/>
    </location>
</feature>
<feature type="coiled-coil region" evidence="1">
    <location>
        <begin position="310"/>
        <end position="532"/>
    </location>
</feature>
<feature type="region of interest" description="Disordered" evidence="2">
    <location>
        <begin position="579"/>
        <end position="641"/>
    </location>
</feature>
<keyword evidence="1" id="KW-0175">Coiled coil</keyword>
<dbReference type="OrthoDB" id="3260303at2759"/>
<feature type="compositionally biased region" description="Polar residues" evidence="2">
    <location>
        <begin position="90"/>
        <end position="116"/>
    </location>
</feature>
<evidence type="ECO:0000256" key="1">
    <source>
        <dbReference type="SAM" id="Coils"/>
    </source>
</evidence>
<protein>
    <submittedName>
        <fullName evidence="3">Uncharacterized protein</fullName>
    </submittedName>
</protein>
<feature type="compositionally biased region" description="Polar residues" evidence="2">
    <location>
        <begin position="9"/>
        <end position="21"/>
    </location>
</feature>
<feature type="coiled-coil region" evidence="1">
    <location>
        <begin position="731"/>
        <end position="804"/>
    </location>
</feature>
<gene>
    <name evidence="3" type="ORF">JR316_011249</name>
</gene>
<feature type="region of interest" description="Disordered" evidence="2">
    <location>
        <begin position="1"/>
        <end position="116"/>
    </location>
</feature>
<sequence>MMASGSCLPDNNTNGAINVPSSIRLDSMRGQKRGPDNNFVQSPHEANGQTNGNSNEEHRQTPIQNSNAGQESEVQPTKRRRIAGGPADPKTQTTAASSFSGSAHSTHITSHPWQEPTVNTVQSSIFSNDRVNPSLHIHNSPPTPPNALPYVYPVPSIAIPVIHPFPTSQPLQHEYMFPGPTPAYNQPGRPATAPNIINPTPVPFSPSTARRANSKASTSIPSSSHESTLGERRGTPQSNSAQQPAGPSSITHFNLDGSLSAESTDQPQLTAFSNIINNSADAILDFLDRELQLVQTKHEADMLTIRTEHERSLTAVKAEHEQQVDLLRREFADSMQNVVEAHQITMDEKDRRLREAEERIKENAATAERLKSELEDTKLTLVKARDHANMALEDLRLRKDELQRSAEAHFQLERVAWEEERKKSEQRKVALSQEVALWSSRHRELLQKSEEHTKLLSGAEKARDELEQEAALLKQLTVSLEAEKWELQNRLDTQSREFEEERKVRVEHELARKALEEESGALSQRIAKLEAEALESEKAKTGLEEWVGKMKMALQQQAEDDKKRMSSITLAWQSRMERALREAKEKGDEEGYKRGEKVGHQQGEKDGFEKGEKAGFERGEKAGFEKGETEAYKRGDANGFERGKFDSLNRITAATTALSDAEKKYALEKEDWAQEKKQLEDILTALRDKHDKEVEKMKEDMVKAKQRLDQHWAKEIEIRWEALLVEEAKKMEAELARRAQLDAERDAQKENLEAEVEKLGKRLLDFDQKAIDWARAEAAAEAEINVLQKKIEKLELQIKARKLATEEDILLGQDATARSYSRSEAKHVLEQLVYGGQGSTSTDAPTDAPTDRPCHLQ</sequence>
<feature type="compositionally biased region" description="Polar residues" evidence="2">
    <location>
        <begin position="205"/>
        <end position="216"/>
    </location>
</feature>
<organism evidence="3">
    <name type="scientific">Psilocybe cubensis</name>
    <name type="common">Psychedelic mushroom</name>
    <name type="synonym">Stropharia cubensis</name>
    <dbReference type="NCBI Taxonomy" id="181762"/>
    <lineage>
        <taxon>Eukaryota</taxon>
        <taxon>Fungi</taxon>
        <taxon>Dikarya</taxon>
        <taxon>Basidiomycota</taxon>
        <taxon>Agaricomycotina</taxon>
        <taxon>Agaricomycetes</taxon>
        <taxon>Agaricomycetidae</taxon>
        <taxon>Agaricales</taxon>
        <taxon>Agaricineae</taxon>
        <taxon>Strophariaceae</taxon>
        <taxon>Psilocybe</taxon>
    </lineage>
</organism>
<feature type="compositionally biased region" description="Basic and acidic residues" evidence="2">
    <location>
        <begin position="26"/>
        <end position="35"/>
    </location>
</feature>
<name>A0A8H7XNU1_PSICU</name>
<feature type="region of interest" description="Disordered" evidence="2">
    <location>
        <begin position="179"/>
        <end position="261"/>
    </location>
</feature>
<accession>A0A8H7XNU1</accession>
<feature type="compositionally biased region" description="Low complexity" evidence="2">
    <location>
        <begin position="839"/>
        <end position="848"/>
    </location>
</feature>
<feature type="compositionally biased region" description="Low complexity" evidence="2">
    <location>
        <begin position="217"/>
        <end position="227"/>
    </location>
</feature>
<feature type="compositionally biased region" description="Polar residues" evidence="2">
    <location>
        <begin position="61"/>
        <end position="75"/>
    </location>
</feature>
<evidence type="ECO:0000313" key="3">
    <source>
        <dbReference type="EMBL" id="KAG5164052.1"/>
    </source>
</evidence>
<feature type="compositionally biased region" description="Polar residues" evidence="2">
    <location>
        <begin position="235"/>
        <end position="252"/>
    </location>
</feature>
<dbReference type="EMBL" id="JAFIQS010000013">
    <property type="protein sequence ID" value="KAG5164052.1"/>
    <property type="molecule type" value="Genomic_DNA"/>
</dbReference>
<proteinExistence type="predicted"/>
<comment type="caution">
    <text evidence="3">The sequence shown here is derived from an EMBL/GenBank/DDBJ whole genome shotgun (WGS) entry which is preliminary data.</text>
</comment>
<feature type="coiled-coil region" evidence="1">
    <location>
        <begin position="669"/>
        <end position="707"/>
    </location>
</feature>
<dbReference type="AlphaFoldDB" id="A0A8H7XNU1"/>
<reference evidence="3" key="1">
    <citation type="submission" date="2021-02" db="EMBL/GenBank/DDBJ databases">
        <title>Psilocybe cubensis genome.</title>
        <authorList>
            <person name="Mckernan K.J."/>
            <person name="Crawford S."/>
            <person name="Trippe A."/>
            <person name="Kane L.T."/>
            <person name="Mclaughlin S."/>
        </authorList>
    </citation>
    <scope>NUCLEOTIDE SEQUENCE [LARGE SCALE GENOMIC DNA]</scope>
    <source>
        <strain evidence="3">MGC-MH-2018</strain>
    </source>
</reference>
<evidence type="ECO:0000256" key="2">
    <source>
        <dbReference type="SAM" id="MobiDB-lite"/>
    </source>
</evidence>